<feature type="transmembrane region" description="Helical" evidence="5">
    <location>
        <begin position="191"/>
        <end position="211"/>
    </location>
</feature>
<dbReference type="GO" id="GO:0048038">
    <property type="term" value="F:quinone binding"/>
    <property type="evidence" value="ECO:0007669"/>
    <property type="project" value="UniProtKB-KW"/>
</dbReference>
<feature type="transmembrane region" description="Helical" evidence="5">
    <location>
        <begin position="85"/>
        <end position="105"/>
    </location>
</feature>
<feature type="transmembrane region" description="Helical" evidence="5">
    <location>
        <begin position="324"/>
        <end position="346"/>
    </location>
</feature>
<dbReference type="STRING" id="452471.Aasi_1027"/>
<dbReference type="InterPro" id="IPR001694">
    <property type="entry name" value="NADH_UbQ_OxRdtase_su1/FPO"/>
</dbReference>
<dbReference type="GO" id="GO:0005886">
    <property type="term" value="C:plasma membrane"/>
    <property type="evidence" value="ECO:0007669"/>
    <property type="project" value="UniProtKB-SubCell"/>
</dbReference>
<keyword evidence="5" id="KW-1278">Translocase</keyword>
<comment type="function">
    <text evidence="5">NDH-1 shuttles electrons from NADH, via FMN and iron-sulfur (Fe-S) centers, to quinones in the respiratory chain. The immediate electron acceptor for the enzyme in this species is believed to be ubiquinone. Couples the redox reaction to proton translocation (for every two electrons transferred, four hydrogen ions are translocated across the cytoplasmic membrane), and thus conserves the redox energy in a proton gradient. This subunit may bind ubiquinone.</text>
</comment>
<reference evidence="7 8" key="1">
    <citation type="journal article" date="2010" name="J. Bacteriol.">
        <title>The genome of the amoeba symbiont 'Candidatus Amoebophilus asiaticus' reveals common mechanisms for host cell interaction among amoeba-associated bacteria.</title>
        <authorList>
            <person name="Schmitz-Esser S."/>
            <person name="Tischler P."/>
            <person name="Arnold R."/>
            <person name="Montanaro J."/>
            <person name="Wagner M."/>
            <person name="Rattei T."/>
            <person name="Horn M."/>
        </authorList>
    </citation>
    <scope>NUCLEOTIDE SEQUENCE [LARGE SCALE GENOMIC DNA]</scope>
    <source>
        <strain evidence="7 8">5a2</strain>
    </source>
</reference>
<evidence type="ECO:0000256" key="1">
    <source>
        <dbReference type="ARBA" id="ARBA00004141"/>
    </source>
</evidence>
<dbReference type="AlphaFoldDB" id="B3ET23"/>
<dbReference type="PANTHER" id="PTHR11432">
    <property type="entry name" value="NADH DEHYDROGENASE SUBUNIT 1"/>
    <property type="match status" value="1"/>
</dbReference>
<dbReference type="PANTHER" id="PTHR11432:SF3">
    <property type="entry name" value="NADH-UBIQUINONE OXIDOREDUCTASE CHAIN 1"/>
    <property type="match status" value="1"/>
</dbReference>
<evidence type="ECO:0000256" key="5">
    <source>
        <dbReference type="HAMAP-Rule" id="MF_01350"/>
    </source>
</evidence>
<keyword evidence="3 5" id="KW-1133">Transmembrane helix</keyword>
<keyword evidence="2 5" id="KW-0812">Transmembrane</keyword>
<dbReference type="GO" id="GO:0003954">
    <property type="term" value="F:NADH dehydrogenase activity"/>
    <property type="evidence" value="ECO:0007669"/>
    <property type="project" value="TreeGrafter"/>
</dbReference>
<dbReference type="EMBL" id="CP001102">
    <property type="protein sequence ID" value="ACE06375.1"/>
    <property type="molecule type" value="Genomic_DNA"/>
</dbReference>
<feature type="transmembrane region" description="Helical" evidence="5">
    <location>
        <begin position="53"/>
        <end position="73"/>
    </location>
</feature>
<evidence type="ECO:0000313" key="7">
    <source>
        <dbReference type="EMBL" id="ACE06375.1"/>
    </source>
</evidence>
<keyword evidence="4 5" id="KW-0472">Membrane</keyword>
<evidence type="ECO:0000256" key="6">
    <source>
        <dbReference type="RuleBase" id="RU000471"/>
    </source>
</evidence>
<protein>
    <recommendedName>
        <fullName evidence="5">NADH-quinone oxidoreductase subunit H</fullName>
        <ecNumber evidence="5">7.1.1.-</ecNumber>
    </recommendedName>
    <alternativeName>
        <fullName evidence="5">NADH dehydrogenase I subunit H</fullName>
    </alternativeName>
    <alternativeName>
        <fullName evidence="5">NDH-1 subunit H</fullName>
    </alternativeName>
</protein>
<accession>B3ET23</accession>
<keyword evidence="5" id="KW-0830">Ubiquinone</keyword>
<sequence>MLVAIYVERKLAAFIQDRLGPMEVGYKGALQTLADLIKLLKKEVIIPEASDKALFILAPVWILVTVIAGFVVVPVNNAWTGAPTSIGLLFLLAMLSLKTIGILVAGWSSNNKFARLGALRAMAQFLAYEIPLGLSVLCVIIACRNVDLSVISSQQGLSIYNVYKGSIQTSYLLGIKGLDVSHMGGFLSWNIFRMPCLIVAYSIFFLTSLAVSNKIPFDLAESESELIAGYHTEYSGIYWAWIMVSEYSILFLMSIFGVILFWGGWNSPLPNIGSLKLALYTNGHPNTWVGNIWAFFWLFTKALLFVLIQLWIKWTFPRLRADQLLRVCWLYLIPLGLGCLLVTLWWEFLNL</sequence>
<dbReference type="GO" id="GO:0009060">
    <property type="term" value="P:aerobic respiration"/>
    <property type="evidence" value="ECO:0007669"/>
    <property type="project" value="TreeGrafter"/>
</dbReference>
<dbReference type="PROSITE" id="PS00668">
    <property type="entry name" value="COMPLEX1_ND1_2"/>
    <property type="match status" value="1"/>
</dbReference>
<keyword evidence="5" id="KW-0874">Quinone</keyword>
<keyword evidence="5 6" id="KW-0520">NAD</keyword>
<name>B3ET23_AMOA5</name>
<evidence type="ECO:0000313" key="8">
    <source>
        <dbReference type="Proteomes" id="UP000001227"/>
    </source>
</evidence>
<comment type="catalytic activity">
    <reaction evidence="5">
        <text>a quinone + NADH + 5 H(+)(in) = a quinol + NAD(+) + 4 H(+)(out)</text>
        <dbReference type="Rhea" id="RHEA:57888"/>
        <dbReference type="ChEBI" id="CHEBI:15378"/>
        <dbReference type="ChEBI" id="CHEBI:24646"/>
        <dbReference type="ChEBI" id="CHEBI:57540"/>
        <dbReference type="ChEBI" id="CHEBI:57945"/>
        <dbReference type="ChEBI" id="CHEBI:132124"/>
    </reaction>
</comment>
<comment type="similarity">
    <text evidence="5 6">Belongs to the complex I subunit 1 family.</text>
</comment>
<dbReference type="Proteomes" id="UP000001227">
    <property type="component" value="Chromosome"/>
</dbReference>
<keyword evidence="5" id="KW-0997">Cell inner membrane</keyword>
<organism evidence="7 8">
    <name type="scientific">Amoebophilus asiaticus (strain 5a2)</name>
    <dbReference type="NCBI Taxonomy" id="452471"/>
    <lineage>
        <taxon>Bacteria</taxon>
        <taxon>Pseudomonadati</taxon>
        <taxon>Bacteroidota</taxon>
        <taxon>Cytophagia</taxon>
        <taxon>Cytophagales</taxon>
        <taxon>Amoebophilaceae</taxon>
        <taxon>Candidatus Amoebophilus</taxon>
    </lineage>
</organism>
<feature type="transmembrane region" description="Helical" evidence="5">
    <location>
        <begin position="247"/>
        <end position="265"/>
    </location>
</feature>
<dbReference type="eggNOG" id="COG1005">
    <property type="taxonomic scope" value="Bacteria"/>
</dbReference>
<keyword evidence="8" id="KW-1185">Reference proteome</keyword>
<evidence type="ECO:0000256" key="3">
    <source>
        <dbReference type="ARBA" id="ARBA00022989"/>
    </source>
</evidence>
<dbReference type="EC" id="7.1.1.-" evidence="5"/>
<feature type="transmembrane region" description="Helical" evidence="5">
    <location>
        <begin position="125"/>
        <end position="142"/>
    </location>
</feature>
<comment type="subcellular location">
    <subcellularLocation>
        <location evidence="5">Cell inner membrane</location>
        <topology evidence="5">Multi-pass membrane protein</topology>
    </subcellularLocation>
    <subcellularLocation>
        <location evidence="6">Cell membrane</location>
        <topology evidence="6">Multi-pass membrane protein</topology>
    </subcellularLocation>
    <subcellularLocation>
        <location evidence="1">Membrane</location>
        <topology evidence="1">Multi-pass membrane protein</topology>
    </subcellularLocation>
</comment>
<dbReference type="HAMAP" id="MF_01350">
    <property type="entry name" value="NDH1_NuoH"/>
    <property type="match status" value="1"/>
</dbReference>
<proteinExistence type="inferred from homology"/>
<dbReference type="GO" id="GO:0016655">
    <property type="term" value="F:oxidoreductase activity, acting on NAD(P)H, quinone or similar compound as acceptor"/>
    <property type="evidence" value="ECO:0007669"/>
    <property type="project" value="UniProtKB-UniRule"/>
</dbReference>
<dbReference type="InterPro" id="IPR018086">
    <property type="entry name" value="NADH_UbQ_OxRdtase_su1_CS"/>
</dbReference>
<dbReference type="HOGENOM" id="CLU_015134_0_1_10"/>
<feature type="transmembrane region" description="Helical" evidence="5">
    <location>
        <begin position="292"/>
        <end position="312"/>
    </location>
</feature>
<gene>
    <name evidence="5" type="primary">nuoH</name>
    <name evidence="7" type="ordered locus">Aasi_1027</name>
</gene>
<keyword evidence="5" id="KW-1003">Cell membrane</keyword>
<evidence type="ECO:0000256" key="2">
    <source>
        <dbReference type="ARBA" id="ARBA00022692"/>
    </source>
</evidence>
<comment type="subunit">
    <text evidence="5">NDH-1 is composed of 14 different subunits. Subunits NuoA, H, J, K, L, M, N constitute the membrane sector of the complex.</text>
</comment>
<comment type="caution">
    <text evidence="5">Lacks conserved residue(s) required for the propagation of feature annotation.</text>
</comment>
<evidence type="ECO:0000256" key="4">
    <source>
        <dbReference type="ARBA" id="ARBA00023136"/>
    </source>
</evidence>
<dbReference type="Pfam" id="PF00146">
    <property type="entry name" value="NADHdh"/>
    <property type="match status" value="1"/>
</dbReference>
<dbReference type="KEGG" id="aas:Aasi_1027"/>